<reference evidence="9 10" key="1">
    <citation type="submission" date="2016-10" db="EMBL/GenBank/DDBJ databases">
        <title>Draft genome sequence of Methylobacterium extorquens CP3, a seed endophyte of Crotalaria pumila with plant growth-promoting and metal tolerance properties.</title>
        <authorList>
            <person name="Sanchez-Lopez A.S."/>
            <person name="Van Hamme J.D."/>
            <person name="Thijs S."/>
            <person name="Mcammond B.M."/>
            <person name="Stevens V."/>
            <person name="Gonzalez-Chavez M.D.C."/>
            <person name="Vangronsveld J."/>
        </authorList>
    </citation>
    <scope>NUCLEOTIDE SEQUENCE [LARGE SCALE GENOMIC DNA]</scope>
    <source>
        <strain evidence="9 10">CP3</strain>
    </source>
</reference>
<gene>
    <name evidence="8" type="primary">vapC</name>
    <name evidence="9" type="ORF">BK022_04235</name>
</gene>
<name>A0A1S1P7Q0_METEX</name>
<keyword evidence="2 8" id="KW-1277">Toxin-antitoxin system</keyword>
<dbReference type="PANTHER" id="PTHR33653">
    <property type="entry name" value="RIBONUCLEASE VAPC2"/>
    <property type="match status" value="1"/>
</dbReference>
<dbReference type="EMBL" id="MNAO01000027">
    <property type="protein sequence ID" value="OHV17660.1"/>
    <property type="molecule type" value="Genomic_DNA"/>
</dbReference>
<keyword evidence="6 8" id="KW-0460">Magnesium</keyword>
<dbReference type="GeneID" id="72987405"/>
<dbReference type="Gene3D" id="3.40.50.1010">
    <property type="entry name" value="5'-nuclease"/>
    <property type="match status" value="1"/>
</dbReference>
<dbReference type="Pfam" id="PF01850">
    <property type="entry name" value="PIN"/>
    <property type="match status" value="1"/>
</dbReference>
<keyword evidence="5 8" id="KW-0378">Hydrolase</keyword>
<dbReference type="InterPro" id="IPR022907">
    <property type="entry name" value="VapC_family"/>
</dbReference>
<proteinExistence type="inferred from homology"/>
<dbReference type="AlphaFoldDB" id="A0A1S1P7Q0"/>
<feature type="binding site" evidence="8">
    <location>
        <position position="103"/>
    </location>
    <ligand>
        <name>Mg(2+)</name>
        <dbReference type="ChEBI" id="CHEBI:18420"/>
    </ligand>
</feature>
<dbReference type="InterPro" id="IPR050556">
    <property type="entry name" value="Type_II_TA_system_RNase"/>
</dbReference>
<evidence type="ECO:0000256" key="3">
    <source>
        <dbReference type="ARBA" id="ARBA00022722"/>
    </source>
</evidence>
<dbReference type="GO" id="GO:0090729">
    <property type="term" value="F:toxin activity"/>
    <property type="evidence" value="ECO:0007669"/>
    <property type="project" value="UniProtKB-KW"/>
</dbReference>
<comment type="cofactor">
    <cofactor evidence="1 8">
        <name>Mg(2+)</name>
        <dbReference type="ChEBI" id="CHEBI:18420"/>
    </cofactor>
</comment>
<comment type="caution">
    <text evidence="9">The sequence shown here is derived from an EMBL/GenBank/DDBJ whole genome shotgun (WGS) entry which is preliminary data.</text>
</comment>
<sequence>MFVDASAIVAIIAREPQAETLTARLEEAPVRYTSAVAVLETVMALRRLGAGSIAQAEQLVRHLLEHADIEEVPITTRESAAAIAAYARYGKGQGHPAQLNLGDCFAYACARTRNVPLLFVGNDFSQTDIAAALA</sequence>
<evidence type="ECO:0000256" key="8">
    <source>
        <dbReference type="HAMAP-Rule" id="MF_00265"/>
    </source>
</evidence>
<dbReference type="PANTHER" id="PTHR33653:SF1">
    <property type="entry name" value="RIBONUCLEASE VAPC2"/>
    <property type="match status" value="1"/>
</dbReference>
<evidence type="ECO:0000313" key="9">
    <source>
        <dbReference type="EMBL" id="OHV17660.1"/>
    </source>
</evidence>
<dbReference type="Proteomes" id="UP000180215">
    <property type="component" value="Unassembled WGS sequence"/>
</dbReference>
<dbReference type="GO" id="GO:0016787">
    <property type="term" value="F:hydrolase activity"/>
    <property type="evidence" value="ECO:0007669"/>
    <property type="project" value="UniProtKB-KW"/>
</dbReference>
<evidence type="ECO:0000313" key="10">
    <source>
        <dbReference type="Proteomes" id="UP000180215"/>
    </source>
</evidence>
<comment type="function">
    <text evidence="8">Toxic component of a toxin-antitoxin (TA) system. An RNase.</text>
</comment>
<evidence type="ECO:0000256" key="6">
    <source>
        <dbReference type="ARBA" id="ARBA00022842"/>
    </source>
</evidence>
<organism evidence="9 10">
    <name type="scientific">Methylorubrum extorquens</name>
    <name type="common">Methylobacterium dichloromethanicum</name>
    <name type="synonym">Methylobacterium extorquens</name>
    <dbReference type="NCBI Taxonomy" id="408"/>
    <lineage>
        <taxon>Bacteria</taxon>
        <taxon>Pseudomonadati</taxon>
        <taxon>Pseudomonadota</taxon>
        <taxon>Alphaproteobacteria</taxon>
        <taxon>Hyphomicrobiales</taxon>
        <taxon>Methylobacteriaceae</taxon>
        <taxon>Methylorubrum</taxon>
    </lineage>
</organism>
<dbReference type="RefSeq" id="WP_012778865.1">
    <property type="nucleotide sequence ID" value="NZ_BJVP01000031.1"/>
</dbReference>
<keyword evidence="8" id="KW-0800">Toxin</keyword>
<accession>A0A1S1P7Q0</accession>
<evidence type="ECO:0000256" key="5">
    <source>
        <dbReference type="ARBA" id="ARBA00022801"/>
    </source>
</evidence>
<dbReference type="InterPro" id="IPR002716">
    <property type="entry name" value="PIN_dom"/>
</dbReference>
<keyword evidence="4 8" id="KW-0479">Metal-binding</keyword>
<dbReference type="GO" id="GO:0004540">
    <property type="term" value="F:RNA nuclease activity"/>
    <property type="evidence" value="ECO:0007669"/>
    <property type="project" value="InterPro"/>
</dbReference>
<dbReference type="EC" id="3.1.-.-" evidence="8"/>
<dbReference type="GO" id="GO:0000287">
    <property type="term" value="F:magnesium ion binding"/>
    <property type="evidence" value="ECO:0007669"/>
    <property type="project" value="UniProtKB-UniRule"/>
</dbReference>
<dbReference type="CDD" id="cd09871">
    <property type="entry name" value="PIN_MtVapC28-VapC30-like"/>
    <property type="match status" value="1"/>
</dbReference>
<evidence type="ECO:0000256" key="4">
    <source>
        <dbReference type="ARBA" id="ARBA00022723"/>
    </source>
</evidence>
<dbReference type="InterPro" id="IPR029060">
    <property type="entry name" value="PIN-like_dom_sf"/>
</dbReference>
<evidence type="ECO:0000256" key="1">
    <source>
        <dbReference type="ARBA" id="ARBA00001946"/>
    </source>
</evidence>
<dbReference type="SUPFAM" id="SSF88723">
    <property type="entry name" value="PIN domain-like"/>
    <property type="match status" value="1"/>
</dbReference>
<comment type="similarity">
    <text evidence="7 8">Belongs to the PINc/VapC protein family.</text>
</comment>
<dbReference type="HAMAP" id="MF_00265">
    <property type="entry name" value="VapC_Nob1"/>
    <property type="match status" value="1"/>
</dbReference>
<evidence type="ECO:0000256" key="7">
    <source>
        <dbReference type="ARBA" id="ARBA00038093"/>
    </source>
</evidence>
<protein>
    <recommendedName>
        <fullName evidence="8">Ribonuclease VapC</fullName>
        <shortName evidence="8">RNase VapC</shortName>
        <ecNumber evidence="8">3.1.-.-</ecNumber>
    </recommendedName>
    <alternativeName>
        <fullName evidence="8">Toxin VapC</fullName>
    </alternativeName>
</protein>
<evidence type="ECO:0000256" key="2">
    <source>
        <dbReference type="ARBA" id="ARBA00022649"/>
    </source>
</evidence>
<feature type="binding site" evidence="8">
    <location>
        <position position="4"/>
    </location>
    <ligand>
        <name>Mg(2+)</name>
        <dbReference type="ChEBI" id="CHEBI:18420"/>
    </ligand>
</feature>
<keyword evidence="3 8" id="KW-0540">Nuclease</keyword>